<evidence type="ECO:0000313" key="2">
    <source>
        <dbReference type="EMBL" id="KAK7051198.1"/>
    </source>
</evidence>
<gene>
    <name evidence="2" type="ORF">VNI00_004698</name>
</gene>
<dbReference type="AlphaFoldDB" id="A0AAW0DJG7"/>
<feature type="region of interest" description="Disordered" evidence="1">
    <location>
        <begin position="66"/>
        <end position="117"/>
    </location>
</feature>
<protein>
    <submittedName>
        <fullName evidence="2">Uncharacterized protein</fullName>
    </submittedName>
</protein>
<dbReference type="Gene3D" id="3.60.130.30">
    <property type="match status" value="1"/>
</dbReference>
<reference evidence="2 3" key="1">
    <citation type="submission" date="2024-01" db="EMBL/GenBank/DDBJ databases">
        <title>A draft genome for a cacao thread blight-causing isolate of Paramarasmius palmivorus.</title>
        <authorList>
            <person name="Baruah I.K."/>
            <person name="Bukari Y."/>
            <person name="Amoako-Attah I."/>
            <person name="Meinhardt L.W."/>
            <person name="Bailey B.A."/>
            <person name="Cohen S.P."/>
        </authorList>
    </citation>
    <scope>NUCLEOTIDE SEQUENCE [LARGE SCALE GENOMIC DNA]</scope>
    <source>
        <strain evidence="2 3">GH-12</strain>
    </source>
</reference>
<accession>A0AAW0DJG7</accession>
<proteinExistence type="predicted"/>
<dbReference type="Proteomes" id="UP001383192">
    <property type="component" value="Unassembled WGS sequence"/>
</dbReference>
<evidence type="ECO:0000256" key="1">
    <source>
        <dbReference type="SAM" id="MobiDB-lite"/>
    </source>
</evidence>
<organism evidence="2 3">
    <name type="scientific">Paramarasmius palmivorus</name>
    <dbReference type="NCBI Taxonomy" id="297713"/>
    <lineage>
        <taxon>Eukaryota</taxon>
        <taxon>Fungi</taxon>
        <taxon>Dikarya</taxon>
        <taxon>Basidiomycota</taxon>
        <taxon>Agaricomycotina</taxon>
        <taxon>Agaricomycetes</taxon>
        <taxon>Agaricomycetidae</taxon>
        <taxon>Agaricales</taxon>
        <taxon>Marasmiineae</taxon>
        <taxon>Marasmiaceae</taxon>
        <taxon>Paramarasmius</taxon>
    </lineage>
</organism>
<comment type="caution">
    <text evidence="2">The sequence shown here is derived from an EMBL/GenBank/DDBJ whole genome shotgun (WGS) entry which is preliminary data.</text>
</comment>
<sequence length="496" mass="56383">MSSPGIYLTRSVKRALDEWFPVTQSIQSPVVNSELLLGELVDHRFFNEVPELCNIDPWFLEATETNEGGRKRKGESSSNQEPKKQRVTSRNETKERPPAVEYRHSSPSPQVSEISADLSWKDRKKARSLQGLRIHVEHFVATHGFNDVQKDARISKPGWQGRNISGDFRKIVKEMLGPGKKLEGLSLIWFNDSETFICDAQGRIVVYRSSITDNMRCRILQETIREAAAFMARTKAPAASDIAANLRGNHWYCIIGYDRNNKKKPQLSLWHQENETVVEEFFTKEGSVFAELTAYGCSLLRRVFPKVAERFESCSRRLWKKYRVRAPYGLFFNWCLNGVVSGIPRVHCEPHVDFKNVALGVCMVYIYGHFNHQEKCWLVIWEAGVALELPPGVFVIYPSSLFLHFNVDIEQLEFIVTDGERPTQGNSRPLCECRNPDAAHGSSWESAEGRGSIVWFNQATMFQTAELGYDTVRAAKEAGLTGVCTKTADDVFSNVF</sequence>
<dbReference type="EMBL" id="JAYKXP010000013">
    <property type="protein sequence ID" value="KAK7051198.1"/>
    <property type="molecule type" value="Genomic_DNA"/>
</dbReference>
<feature type="compositionally biased region" description="Basic and acidic residues" evidence="1">
    <location>
        <begin position="81"/>
        <end position="104"/>
    </location>
</feature>
<keyword evidence="3" id="KW-1185">Reference proteome</keyword>
<name>A0AAW0DJG7_9AGAR</name>
<evidence type="ECO:0000313" key="3">
    <source>
        <dbReference type="Proteomes" id="UP001383192"/>
    </source>
</evidence>